<comment type="similarity">
    <text evidence="6">Belongs to the peptidase M48 family.</text>
</comment>
<keyword evidence="4 6" id="KW-0862">Zinc</keyword>
<evidence type="ECO:0000256" key="6">
    <source>
        <dbReference type="RuleBase" id="RU003983"/>
    </source>
</evidence>
<dbReference type="RefSeq" id="WP_108894961.1">
    <property type="nucleotide sequence ID" value="NZ_ONZF01000007.1"/>
</dbReference>
<dbReference type="GO" id="GO:0051603">
    <property type="term" value="P:proteolysis involved in protein catabolic process"/>
    <property type="evidence" value="ECO:0007669"/>
    <property type="project" value="TreeGrafter"/>
</dbReference>
<keyword evidence="10" id="KW-1185">Reference proteome</keyword>
<dbReference type="EC" id="3.4.-.-" evidence="9"/>
<evidence type="ECO:0000313" key="9">
    <source>
        <dbReference type="EMBL" id="SPJ25161.1"/>
    </source>
</evidence>
<dbReference type="PROSITE" id="PS51257">
    <property type="entry name" value="PROKAR_LIPOPROTEIN"/>
    <property type="match status" value="1"/>
</dbReference>
<evidence type="ECO:0000256" key="3">
    <source>
        <dbReference type="ARBA" id="ARBA00022801"/>
    </source>
</evidence>
<sequence>MRAIFLVLLLTLTGGCVAPPVIVATPRAPAAAPQVTRDPSRAAQDFVRVVETVMPVARTACRERTRGVRCDYVVVVDDRPGLPPNAFQTLGPGGQPVVGFTLPLILLARNVDELAFILSHEAAHHIEGHIARGQASARTGAFVAGALVAAGGGSPVAVRQAQDAGAFYGARRYAQGFELEADALGALLALRAGYDPVRGVMFFQDAPDPGNQFLGTHPPNAQRIQTVRQVVQGY</sequence>
<name>A0A2R8BYC1_9RHOB</name>
<feature type="domain" description="Peptidase M48" evidence="8">
    <location>
        <begin position="72"/>
        <end position="229"/>
    </location>
</feature>
<evidence type="ECO:0000256" key="2">
    <source>
        <dbReference type="ARBA" id="ARBA00022723"/>
    </source>
</evidence>
<evidence type="ECO:0000256" key="5">
    <source>
        <dbReference type="ARBA" id="ARBA00023049"/>
    </source>
</evidence>
<dbReference type="GO" id="GO:0046872">
    <property type="term" value="F:metal ion binding"/>
    <property type="evidence" value="ECO:0007669"/>
    <property type="project" value="UniProtKB-KW"/>
</dbReference>
<evidence type="ECO:0000259" key="8">
    <source>
        <dbReference type="Pfam" id="PF01435"/>
    </source>
</evidence>
<dbReference type="GO" id="GO:0016020">
    <property type="term" value="C:membrane"/>
    <property type="evidence" value="ECO:0007669"/>
    <property type="project" value="TreeGrafter"/>
</dbReference>
<proteinExistence type="inferred from homology"/>
<feature type="signal peptide" evidence="7">
    <location>
        <begin position="1"/>
        <end position="18"/>
    </location>
</feature>
<dbReference type="InterPro" id="IPR001915">
    <property type="entry name" value="Peptidase_M48"/>
</dbReference>
<evidence type="ECO:0000256" key="7">
    <source>
        <dbReference type="SAM" id="SignalP"/>
    </source>
</evidence>
<comment type="cofactor">
    <cofactor evidence="6">
        <name>Zn(2+)</name>
        <dbReference type="ChEBI" id="CHEBI:29105"/>
    </cofactor>
    <text evidence="6">Binds 1 zinc ion per subunit.</text>
</comment>
<dbReference type="AlphaFoldDB" id="A0A2R8BYC1"/>
<dbReference type="EMBL" id="ONZF01000007">
    <property type="protein sequence ID" value="SPJ25161.1"/>
    <property type="molecule type" value="Genomic_DNA"/>
</dbReference>
<keyword evidence="1 6" id="KW-0645">Protease</keyword>
<gene>
    <name evidence="9" type="primary">bepA_4</name>
    <name evidence="9" type="ORF">PAA8504_03009</name>
</gene>
<dbReference type="Gene3D" id="3.30.2010.10">
    <property type="entry name" value="Metalloproteases ('zincins'), catalytic domain"/>
    <property type="match status" value="1"/>
</dbReference>
<dbReference type="InterPro" id="IPR051156">
    <property type="entry name" value="Mito/Outer_Membr_Metalloprot"/>
</dbReference>
<protein>
    <submittedName>
        <fullName evidence="9">Beta-barrel assembly-enhancing protease</fullName>
        <ecNumber evidence="9">3.4.-.-</ecNumber>
    </submittedName>
</protein>
<keyword evidence="7" id="KW-0732">Signal</keyword>
<feature type="chain" id="PRO_5015349757" evidence="7">
    <location>
        <begin position="19"/>
        <end position="234"/>
    </location>
</feature>
<dbReference type="PANTHER" id="PTHR22726">
    <property type="entry name" value="METALLOENDOPEPTIDASE OMA1"/>
    <property type="match status" value="1"/>
</dbReference>
<accession>A0A2R8BYC1</accession>
<keyword evidence="3 6" id="KW-0378">Hydrolase</keyword>
<evidence type="ECO:0000256" key="4">
    <source>
        <dbReference type="ARBA" id="ARBA00022833"/>
    </source>
</evidence>
<organism evidence="9 10">
    <name type="scientific">Palleronia abyssalis</name>
    <dbReference type="NCBI Taxonomy" id="1501240"/>
    <lineage>
        <taxon>Bacteria</taxon>
        <taxon>Pseudomonadati</taxon>
        <taxon>Pseudomonadota</taxon>
        <taxon>Alphaproteobacteria</taxon>
        <taxon>Rhodobacterales</taxon>
        <taxon>Roseobacteraceae</taxon>
        <taxon>Palleronia</taxon>
    </lineage>
</organism>
<keyword evidence="2" id="KW-0479">Metal-binding</keyword>
<evidence type="ECO:0000313" key="10">
    <source>
        <dbReference type="Proteomes" id="UP000244912"/>
    </source>
</evidence>
<dbReference type="OrthoDB" id="7338723at2"/>
<dbReference type="PANTHER" id="PTHR22726:SF1">
    <property type="entry name" value="METALLOENDOPEPTIDASE OMA1, MITOCHONDRIAL"/>
    <property type="match status" value="1"/>
</dbReference>
<reference evidence="9 10" key="1">
    <citation type="submission" date="2018-03" db="EMBL/GenBank/DDBJ databases">
        <authorList>
            <person name="Keele B.F."/>
        </authorList>
    </citation>
    <scope>NUCLEOTIDE SEQUENCE [LARGE SCALE GENOMIC DNA]</scope>
    <source>
        <strain evidence="9 10">CECT 8504</strain>
    </source>
</reference>
<keyword evidence="5 6" id="KW-0482">Metalloprotease</keyword>
<evidence type="ECO:0000256" key="1">
    <source>
        <dbReference type="ARBA" id="ARBA00022670"/>
    </source>
</evidence>
<dbReference type="Proteomes" id="UP000244912">
    <property type="component" value="Unassembled WGS sequence"/>
</dbReference>
<dbReference type="Pfam" id="PF01435">
    <property type="entry name" value="Peptidase_M48"/>
    <property type="match status" value="1"/>
</dbReference>
<dbReference type="GO" id="GO:0004222">
    <property type="term" value="F:metalloendopeptidase activity"/>
    <property type="evidence" value="ECO:0007669"/>
    <property type="project" value="InterPro"/>
</dbReference>